<dbReference type="PROSITE" id="PS50003">
    <property type="entry name" value="PH_DOMAIN"/>
    <property type="match status" value="1"/>
</dbReference>
<reference evidence="2 3" key="1">
    <citation type="journal article" date="2018" name="PLoS Genet.">
        <title>Population sequencing reveals clonal diversity and ancestral inbreeding in the grapevine cultivar Chardonnay.</title>
        <authorList>
            <person name="Roach M.J."/>
            <person name="Johnson D.L."/>
            <person name="Bohlmann J."/>
            <person name="van Vuuren H.J."/>
            <person name="Jones S.J."/>
            <person name="Pretorius I.S."/>
            <person name="Schmidt S.A."/>
            <person name="Borneman A.R."/>
        </authorList>
    </citation>
    <scope>NUCLEOTIDE SEQUENCE [LARGE SCALE GENOMIC DNA]</scope>
    <source>
        <strain evidence="3">cv. Chardonnay</strain>
        <tissue evidence="2">Leaf</tissue>
    </source>
</reference>
<feature type="domain" description="PH" evidence="1">
    <location>
        <begin position="1"/>
        <end position="39"/>
    </location>
</feature>
<dbReference type="Proteomes" id="UP000288805">
    <property type="component" value="Unassembled WGS sequence"/>
</dbReference>
<dbReference type="Pfam" id="PF25597">
    <property type="entry name" value="SH3_retrovirus"/>
    <property type="match status" value="1"/>
</dbReference>
<accession>A0A438BQH7</accession>
<dbReference type="InterPro" id="IPR057670">
    <property type="entry name" value="SH3_retrovirus"/>
</dbReference>
<dbReference type="PANTHER" id="PTHR11439">
    <property type="entry name" value="GAG-POL-RELATED RETROTRANSPOSON"/>
    <property type="match status" value="1"/>
</dbReference>
<gene>
    <name evidence="2" type="primary">RE1_1003</name>
    <name evidence="2" type="ORF">CK203_105008</name>
</gene>
<protein>
    <submittedName>
        <fullName evidence="2">Retrovirus-related Pol polyprotein from transposon RE1</fullName>
    </submittedName>
</protein>
<dbReference type="InterPro" id="IPR001849">
    <property type="entry name" value="PH_domain"/>
</dbReference>
<dbReference type="PANTHER" id="PTHR11439:SF500">
    <property type="entry name" value="RNA-DIRECTED DNA POLYMERASE"/>
    <property type="match status" value="1"/>
</dbReference>
<evidence type="ECO:0000313" key="3">
    <source>
        <dbReference type="Proteomes" id="UP000288805"/>
    </source>
</evidence>
<dbReference type="AlphaFoldDB" id="A0A438BQH7"/>
<name>A0A438BQH7_VITVI</name>
<comment type="caution">
    <text evidence="2">The sequence shown here is derived from an EMBL/GenBank/DDBJ whole genome shotgun (WGS) entry which is preliminary data.</text>
</comment>
<evidence type="ECO:0000313" key="2">
    <source>
        <dbReference type="EMBL" id="RVW13199.1"/>
    </source>
</evidence>
<dbReference type="EMBL" id="QGNW01002661">
    <property type="protein sequence ID" value="RVW13199.1"/>
    <property type="molecule type" value="Genomic_DNA"/>
</dbReference>
<proteinExistence type="predicted"/>
<dbReference type="CDD" id="cd09272">
    <property type="entry name" value="RNase_HI_RT_Ty1"/>
    <property type="match status" value="1"/>
</dbReference>
<organism evidence="2 3">
    <name type="scientific">Vitis vinifera</name>
    <name type="common">Grape</name>
    <dbReference type="NCBI Taxonomy" id="29760"/>
    <lineage>
        <taxon>Eukaryota</taxon>
        <taxon>Viridiplantae</taxon>
        <taxon>Streptophyta</taxon>
        <taxon>Embryophyta</taxon>
        <taxon>Tracheophyta</taxon>
        <taxon>Spermatophyta</taxon>
        <taxon>Magnoliopsida</taxon>
        <taxon>eudicotyledons</taxon>
        <taxon>Gunneridae</taxon>
        <taxon>Pentapetalae</taxon>
        <taxon>rosids</taxon>
        <taxon>Vitales</taxon>
        <taxon>Vitaceae</taxon>
        <taxon>Viteae</taxon>
        <taxon>Vitis</taxon>
    </lineage>
</organism>
<sequence length="255" mass="28713">MELPNGNIVTYKKHARITLLAQSTLDKRYWVDALQTAVYLINKLPTKVLGQRYSYSVLYNKEPNYSELSKKCVFIGYSTNQKGYRCLDLGTSKVYISRHIIFYEDQFPAKDMDESSNSPQSALPNTPSQEPTCFIRAVSHPEWHAAMGQEFDALMENDILDRTKMIGAKPLSSPTMSGSKLSVEEGGLLQDATECGQIVDWAGSPDNRKSTSGYGVFLGQNLISWSAKKQNMVFRSSTKVEYRSMALAADELYWL</sequence>
<evidence type="ECO:0000259" key="1">
    <source>
        <dbReference type="PROSITE" id="PS50003"/>
    </source>
</evidence>